<keyword evidence="1" id="KW-0573">Peptidoglycan synthesis</keyword>
<evidence type="ECO:0000256" key="1">
    <source>
        <dbReference type="PROSITE-ProRule" id="PRU01373"/>
    </source>
</evidence>
<organism evidence="4 5">
    <name type="scientific">Leptospira harrisiae</name>
    <dbReference type="NCBI Taxonomy" id="2023189"/>
    <lineage>
        <taxon>Bacteria</taxon>
        <taxon>Pseudomonadati</taxon>
        <taxon>Spirochaetota</taxon>
        <taxon>Spirochaetia</taxon>
        <taxon>Leptospirales</taxon>
        <taxon>Leptospiraceae</taxon>
        <taxon>Leptospira</taxon>
    </lineage>
</organism>
<keyword evidence="2" id="KW-0472">Membrane</keyword>
<sequence length="267" mass="29788">MTVNHWVAGSSPAGGAGLLFCVLISFNPQNLLPKITNLLDISLKISRIFSLAICFFLLSSGFPLSLFGSQTIEGDKSDTKEAFHESEQIIFITAYAKETKGNLYFYSLEDGEWKPVLENIPVRLGKNGIIQGEVKREGDGHTPSGIFPVQRILGKEKRKIQSLEYIEISKNSHWTDVSTSKHYNQLIKHKEKGAVSLWDSGIYELFIVIEHNTSPPIPGYGSMIFLHPWNEDKPTSGCVGVPKDILDVLVSTLDGRKNPYIILRLLD</sequence>
<dbReference type="GO" id="GO:0016740">
    <property type="term" value="F:transferase activity"/>
    <property type="evidence" value="ECO:0007669"/>
    <property type="project" value="InterPro"/>
</dbReference>
<keyword evidence="2" id="KW-1133">Transmembrane helix</keyword>
<dbReference type="GO" id="GO:0071555">
    <property type="term" value="P:cell wall organization"/>
    <property type="evidence" value="ECO:0007669"/>
    <property type="project" value="UniProtKB-UniRule"/>
</dbReference>
<dbReference type="PANTHER" id="PTHR38589">
    <property type="entry name" value="BLR0621 PROTEIN"/>
    <property type="match status" value="1"/>
</dbReference>
<protein>
    <recommendedName>
        <fullName evidence="3">L,D-TPase catalytic domain-containing protein</fullName>
    </recommendedName>
</protein>
<keyword evidence="2" id="KW-0812">Transmembrane</keyword>
<evidence type="ECO:0000256" key="2">
    <source>
        <dbReference type="SAM" id="Phobius"/>
    </source>
</evidence>
<comment type="pathway">
    <text evidence="1">Cell wall biogenesis; peptidoglycan biosynthesis.</text>
</comment>
<feature type="transmembrane region" description="Helical" evidence="2">
    <location>
        <begin position="6"/>
        <end position="27"/>
    </location>
</feature>
<name>A0A2N0ANT6_9LEPT</name>
<gene>
    <name evidence="4" type="ORF">CH364_07360</name>
</gene>
<evidence type="ECO:0000259" key="3">
    <source>
        <dbReference type="PROSITE" id="PS52029"/>
    </source>
</evidence>
<dbReference type="EMBL" id="NPDX01000001">
    <property type="protein sequence ID" value="PJZ85988.1"/>
    <property type="molecule type" value="Genomic_DNA"/>
</dbReference>
<accession>A0A2N0ANT6</accession>
<dbReference type="GO" id="GO:0008360">
    <property type="term" value="P:regulation of cell shape"/>
    <property type="evidence" value="ECO:0007669"/>
    <property type="project" value="UniProtKB-UniRule"/>
</dbReference>
<comment type="caution">
    <text evidence="4">The sequence shown here is derived from an EMBL/GenBank/DDBJ whole genome shotgun (WGS) entry which is preliminary data.</text>
</comment>
<dbReference type="AlphaFoldDB" id="A0A2N0ANT6"/>
<feature type="active site" description="Nucleophile" evidence="1">
    <location>
        <position position="238"/>
    </location>
</feature>
<evidence type="ECO:0000313" key="4">
    <source>
        <dbReference type="EMBL" id="PJZ85988.1"/>
    </source>
</evidence>
<dbReference type="Pfam" id="PF03734">
    <property type="entry name" value="YkuD"/>
    <property type="match status" value="1"/>
</dbReference>
<proteinExistence type="predicted"/>
<dbReference type="GO" id="GO:0009252">
    <property type="term" value="P:peptidoglycan biosynthetic process"/>
    <property type="evidence" value="ECO:0007669"/>
    <property type="project" value="UniProtKB-KW"/>
</dbReference>
<feature type="transmembrane region" description="Helical" evidence="2">
    <location>
        <begin position="48"/>
        <end position="67"/>
    </location>
</feature>
<evidence type="ECO:0000313" key="5">
    <source>
        <dbReference type="Proteomes" id="UP000232145"/>
    </source>
</evidence>
<keyword evidence="1" id="KW-0961">Cell wall biogenesis/degradation</keyword>
<feature type="active site" description="Proton donor/acceptor" evidence="1">
    <location>
        <position position="227"/>
    </location>
</feature>
<feature type="domain" description="L,D-TPase catalytic" evidence="3">
    <location>
        <begin position="92"/>
        <end position="263"/>
    </location>
</feature>
<dbReference type="InterPro" id="IPR005490">
    <property type="entry name" value="LD_TPept_cat_dom"/>
</dbReference>
<dbReference type="PANTHER" id="PTHR38589:SF1">
    <property type="entry name" value="BLR0621 PROTEIN"/>
    <property type="match status" value="1"/>
</dbReference>
<dbReference type="OrthoDB" id="186490at2"/>
<dbReference type="PROSITE" id="PS52029">
    <property type="entry name" value="LD_TPASE"/>
    <property type="match status" value="1"/>
</dbReference>
<reference evidence="4 5" key="1">
    <citation type="submission" date="2017-07" db="EMBL/GenBank/DDBJ databases">
        <title>Leptospira spp. isolated from tropical soils.</title>
        <authorList>
            <person name="Thibeaux R."/>
            <person name="Iraola G."/>
            <person name="Ferres I."/>
            <person name="Bierque E."/>
            <person name="Girault D."/>
            <person name="Soupe-Gilbert M.-E."/>
            <person name="Picardeau M."/>
            <person name="Goarant C."/>
        </authorList>
    </citation>
    <scope>NUCLEOTIDE SEQUENCE [LARGE SCALE GENOMIC DNA]</scope>
    <source>
        <strain evidence="4 5">FH2-B-A1</strain>
    </source>
</reference>
<dbReference type="Proteomes" id="UP000232145">
    <property type="component" value="Unassembled WGS sequence"/>
</dbReference>
<keyword evidence="1" id="KW-0133">Cell shape</keyword>
<keyword evidence="5" id="KW-1185">Reference proteome</keyword>